<reference evidence="12 13" key="1">
    <citation type="submission" date="2018-11" db="EMBL/GenBank/DDBJ databases">
        <title>Sequencing the genomes of 1000 actinobacteria strains.</title>
        <authorList>
            <person name="Klenk H.-P."/>
        </authorList>
    </citation>
    <scope>NUCLEOTIDE SEQUENCE [LARGE SCALE GENOMIC DNA]</scope>
    <source>
        <strain evidence="12 13">DSM 12652</strain>
    </source>
</reference>
<comment type="function">
    <text evidence="7 8 9">One of the essential components for the initiation of protein synthesis. Protects formylmethionyl-tRNA from spontaneous hydrolysis and promotes its binding to the 30S ribosomal subunits. Also involved in the hydrolysis of GTP during the formation of the 70S ribosomal complex.</text>
</comment>
<dbReference type="HAMAP" id="MF_00100_B">
    <property type="entry name" value="IF_2_B"/>
    <property type="match status" value="1"/>
</dbReference>
<dbReference type="Gene3D" id="3.40.50.300">
    <property type="entry name" value="P-loop containing nucleotide triphosphate hydrolases"/>
    <property type="match status" value="1"/>
</dbReference>
<evidence type="ECO:0000256" key="9">
    <source>
        <dbReference type="RuleBase" id="RU000644"/>
    </source>
</evidence>
<feature type="compositionally biased region" description="Gly residues" evidence="10">
    <location>
        <begin position="275"/>
        <end position="338"/>
    </location>
</feature>
<keyword evidence="8" id="KW-0963">Cytoplasm</keyword>
<comment type="caution">
    <text evidence="8">Lacks conserved residue(s) required for the propagation of feature annotation.</text>
</comment>
<sequence>MANTRVSDLAKKYGVPSKEVITLLGDLGEFVKAPSSGINPLVEKRFNDTYGSELKAKADAAAAKKAAKKAPSATPSAPAAPAPAAPAAAAPAEAPAPEAPAPEAPASPAAPAAEAPAPEAPAAEAPASPAAQAPSAAPVRPGPRPGPRAKPAPEPAAPEAPAPAASAPAAPAAPESPAAPEAPAAREGGEEERPSGGAGFKPGPRPPRPGAPRPGNNPFSSTQGMGRRPAPRPQSGAPAAPGDDAQRPPRPPAGRDGMPRPNPAMMPKSPAAFGAGPGRGGPGGPGRGGPGGPGRGGPGGAPARGGPPGRGGFGGGPGGAPGGGAPGRPGGPGRGRPGQRGSTQGAFGRPGGPSRRGRKSKRARRQEFEAMQAPTIGGVRVRKGDGETVRLARGASLTDFAEKIGVDAASLVQMLFHLGEMVTATESVNEDTLQLIGDELNYVVEVVSPEDEDRELLDSFDVQFGSDEGDEDMLEARPPVVTVMGHVDHGKTKLLDALRSANVVDKEAGGITQHIGAYQVAAEVDGDERYITLIDTPGHEAFTAMRARGAQATDIAILVVAADDGVMPQTVEALNHAKAANVPIVVAVNKIDVPAADPTKVRGQLSEYGLVPEEYGGDTMFVDVSAREQLNLDKLLEAVVLTADASLDLRANPEQDAQGLVVEAHLDRGRGPVATILVQRGTLRVGDSIVAGPAHGRVRAMIDEHGDNIEEAYPSRPAMVLGLSGVPGAGQNFIVVEDDRMARQIAEKRESRERAAMQAKRRVRRSLEDFMASMEKGKSQELNLILKGDVSGSVEALEDSLAQIDVGDEVSLRVIDRGVGAITETNVDLAAASDAIIIGFNVRPQGKVTEMADKEGVEIRYYSVIYQAIEEIEAALKGLLKPEYEESTLGQAEIRAIFRSSKIGNIAGCMVTGGVIRRNAKVRLIRDGSVVQDNLDLASLKREKDDASEVREGFECGLVLRGFNDIKEGDIVEAFEMKEIPRS</sequence>
<feature type="compositionally biased region" description="Low complexity" evidence="10">
    <location>
        <begin position="59"/>
        <end position="77"/>
    </location>
</feature>
<dbReference type="CDD" id="cd03692">
    <property type="entry name" value="mtIF2_IVc"/>
    <property type="match status" value="1"/>
</dbReference>
<dbReference type="FunFam" id="3.40.50.10050:FF:000001">
    <property type="entry name" value="Translation initiation factor IF-2"/>
    <property type="match status" value="1"/>
</dbReference>
<evidence type="ECO:0000256" key="5">
    <source>
        <dbReference type="ARBA" id="ARBA00022917"/>
    </source>
</evidence>
<accession>A0A3N2CX27</accession>
<dbReference type="InterPro" id="IPR009000">
    <property type="entry name" value="Transl_B-barrel_sf"/>
</dbReference>
<dbReference type="Pfam" id="PF04760">
    <property type="entry name" value="IF2_N"/>
    <property type="match status" value="2"/>
</dbReference>
<dbReference type="PROSITE" id="PS01176">
    <property type="entry name" value="IF2"/>
    <property type="match status" value="1"/>
</dbReference>
<feature type="compositionally biased region" description="Pro residues" evidence="10">
    <location>
        <begin position="140"/>
        <end position="161"/>
    </location>
</feature>
<evidence type="ECO:0000313" key="12">
    <source>
        <dbReference type="EMBL" id="ROR92097.1"/>
    </source>
</evidence>
<dbReference type="NCBIfam" id="TIGR00487">
    <property type="entry name" value="IF-2"/>
    <property type="match status" value="1"/>
</dbReference>
<dbReference type="AlphaFoldDB" id="A0A3N2CX27"/>
<dbReference type="GO" id="GO:0003924">
    <property type="term" value="F:GTPase activity"/>
    <property type="evidence" value="ECO:0007669"/>
    <property type="project" value="UniProtKB-UniRule"/>
</dbReference>
<feature type="region of interest" description="Disordered" evidence="10">
    <location>
        <begin position="56"/>
        <end position="370"/>
    </location>
</feature>
<evidence type="ECO:0000259" key="11">
    <source>
        <dbReference type="PROSITE" id="PS51722"/>
    </source>
</evidence>
<dbReference type="Pfam" id="PF22042">
    <property type="entry name" value="EF-G_D2"/>
    <property type="match status" value="1"/>
</dbReference>
<dbReference type="InterPro" id="IPR000795">
    <property type="entry name" value="T_Tr_GTP-bd_dom"/>
</dbReference>
<proteinExistence type="inferred from homology"/>
<dbReference type="InterPro" id="IPR005225">
    <property type="entry name" value="Small_GTP-bd"/>
</dbReference>
<dbReference type="PROSITE" id="PS51722">
    <property type="entry name" value="G_TR_2"/>
    <property type="match status" value="1"/>
</dbReference>
<evidence type="ECO:0000313" key="13">
    <source>
        <dbReference type="Proteomes" id="UP000281738"/>
    </source>
</evidence>
<comment type="similarity">
    <text evidence="1 8 9">Belongs to the TRAFAC class translation factor GTPase superfamily. Classic translation factor GTPase family. IF-2 subfamily.</text>
</comment>
<dbReference type="EMBL" id="RKHO01000001">
    <property type="protein sequence ID" value="ROR92097.1"/>
    <property type="molecule type" value="Genomic_DNA"/>
</dbReference>
<dbReference type="InterPro" id="IPR036925">
    <property type="entry name" value="TIF_IF2_dom3_sf"/>
</dbReference>
<dbReference type="Gene3D" id="2.40.30.10">
    <property type="entry name" value="Translation factors"/>
    <property type="match status" value="2"/>
</dbReference>
<dbReference type="PANTHER" id="PTHR43381">
    <property type="entry name" value="TRANSLATION INITIATION FACTOR IF-2-RELATED"/>
    <property type="match status" value="1"/>
</dbReference>
<evidence type="ECO:0000256" key="6">
    <source>
        <dbReference type="ARBA" id="ARBA00023134"/>
    </source>
</evidence>
<dbReference type="GO" id="GO:0005525">
    <property type="term" value="F:GTP binding"/>
    <property type="evidence" value="ECO:0007669"/>
    <property type="project" value="UniProtKB-KW"/>
</dbReference>
<gene>
    <name evidence="8" type="primary">infB</name>
    <name evidence="12" type="ORF">EDD33_2981</name>
</gene>
<evidence type="ECO:0000256" key="3">
    <source>
        <dbReference type="ARBA" id="ARBA00022540"/>
    </source>
</evidence>
<dbReference type="Proteomes" id="UP000281738">
    <property type="component" value="Unassembled WGS sequence"/>
</dbReference>
<dbReference type="RefSeq" id="WP_123391713.1">
    <property type="nucleotide sequence ID" value="NZ_RKHO01000001.1"/>
</dbReference>
<feature type="compositionally biased region" description="Low complexity" evidence="10">
    <location>
        <begin position="106"/>
        <end position="139"/>
    </location>
</feature>
<keyword evidence="13" id="KW-1185">Reference proteome</keyword>
<name>A0A3N2CX27_9ACTN</name>
<keyword evidence="4 8" id="KW-0547">Nucleotide-binding</keyword>
<comment type="caution">
    <text evidence="12">The sequence shown here is derived from an EMBL/GenBank/DDBJ whole genome shotgun (WGS) entry which is preliminary data.</text>
</comment>
<dbReference type="InterPro" id="IPR053905">
    <property type="entry name" value="EF-G-like_DII"/>
</dbReference>
<dbReference type="PANTHER" id="PTHR43381:SF5">
    <property type="entry name" value="TR-TYPE G DOMAIN-CONTAINING PROTEIN"/>
    <property type="match status" value="1"/>
</dbReference>
<evidence type="ECO:0000256" key="1">
    <source>
        <dbReference type="ARBA" id="ARBA00007733"/>
    </source>
</evidence>
<dbReference type="PRINTS" id="PR00315">
    <property type="entry name" value="ELONGATNFCT"/>
</dbReference>
<protein>
    <recommendedName>
        <fullName evidence="2 8">Translation initiation factor IF-2</fullName>
    </recommendedName>
</protein>
<dbReference type="OrthoDB" id="9811804at2"/>
<dbReference type="Pfam" id="PF11987">
    <property type="entry name" value="IF-2"/>
    <property type="match status" value="1"/>
</dbReference>
<dbReference type="FunFam" id="2.40.30.10:FF:000008">
    <property type="entry name" value="Translation initiation factor IF-2"/>
    <property type="match status" value="1"/>
</dbReference>
<feature type="compositionally biased region" description="Pro residues" evidence="10">
    <location>
        <begin position="203"/>
        <end position="212"/>
    </location>
</feature>
<dbReference type="NCBIfam" id="TIGR00231">
    <property type="entry name" value="small_GTP"/>
    <property type="match status" value="1"/>
</dbReference>
<keyword evidence="3 8" id="KW-0396">Initiation factor</keyword>
<dbReference type="FunFam" id="2.40.30.10:FF:000007">
    <property type="entry name" value="Translation initiation factor IF-2"/>
    <property type="match status" value="1"/>
</dbReference>
<dbReference type="SUPFAM" id="SSF52156">
    <property type="entry name" value="Initiation factor IF2/eIF5b, domain 3"/>
    <property type="match status" value="1"/>
</dbReference>
<keyword evidence="6 8" id="KW-0342">GTP-binding</keyword>
<dbReference type="InterPro" id="IPR044145">
    <property type="entry name" value="IF2_II"/>
</dbReference>
<keyword evidence="5 8" id="KW-0648">Protein biosynthesis</keyword>
<dbReference type="GO" id="GO:0005829">
    <property type="term" value="C:cytosol"/>
    <property type="evidence" value="ECO:0007669"/>
    <property type="project" value="TreeGrafter"/>
</dbReference>
<feature type="binding site" evidence="8">
    <location>
        <begin position="535"/>
        <end position="539"/>
    </location>
    <ligand>
        <name>GTP</name>
        <dbReference type="ChEBI" id="CHEBI:37565"/>
    </ligand>
</feature>
<feature type="compositionally biased region" description="Low complexity" evidence="10">
    <location>
        <begin position="162"/>
        <end position="186"/>
    </location>
</feature>
<feature type="binding site" evidence="8">
    <location>
        <begin position="485"/>
        <end position="492"/>
    </location>
    <ligand>
        <name>GTP</name>
        <dbReference type="ChEBI" id="CHEBI:37565"/>
    </ligand>
</feature>
<dbReference type="GO" id="GO:0003743">
    <property type="term" value="F:translation initiation factor activity"/>
    <property type="evidence" value="ECO:0007669"/>
    <property type="project" value="UniProtKB-UniRule"/>
</dbReference>
<evidence type="ECO:0000256" key="7">
    <source>
        <dbReference type="ARBA" id="ARBA00025162"/>
    </source>
</evidence>
<feature type="compositionally biased region" description="Basic residues" evidence="10">
    <location>
        <begin position="355"/>
        <end position="364"/>
    </location>
</feature>
<dbReference type="InterPro" id="IPR000178">
    <property type="entry name" value="TF_IF2_bacterial-like"/>
</dbReference>
<dbReference type="FunFam" id="3.40.50.300:FF:000019">
    <property type="entry name" value="Translation initiation factor IF-2"/>
    <property type="match status" value="1"/>
</dbReference>
<feature type="compositionally biased region" description="Low complexity" evidence="10">
    <location>
        <begin position="85"/>
        <end position="96"/>
    </location>
</feature>
<evidence type="ECO:0000256" key="10">
    <source>
        <dbReference type="SAM" id="MobiDB-lite"/>
    </source>
</evidence>
<dbReference type="Pfam" id="PF00009">
    <property type="entry name" value="GTP_EFTU"/>
    <property type="match status" value="1"/>
</dbReference>
<dbReference type="InterPro" id="IPR027417">
    <property type="entry name" value="P-loop_NTPase"/>
</dbReference>
<dbReference type="CDD" id="cd03702">
    <property type="entry name" value="IF2_mtIF2_II"/>
    <property type="match status" value="1"/>
</dbReference>
<dbReference type="CDD" id="cd01887">
    <property type="entry name" value="IF2_eIF5B"/>
    <property type="match status" value="1"/>
</dbReference>
<feature type="binding site" evidence="8">
    <location>
        <begin position="589"/>
        <end position="592"/>
    </location>
    <ligand>
        <name>GTP</name>
        <dbReference type="ChEBI" id="CHEBI:37565"/>
    </ligand>
</feature>
<dbReference type="SUPFAM" id="SSF52540">
    <property type="entry name" value="P-loop containing nucleoside triphosphate hydrolases"/>
    <property type="match status" value="1"/>
</dbReference>
<evidence type="ECO:0000256" key="2">
    <source>
        <dbReference type="ARBA" id="ARBA00020675"/>
    </source>
</evidence>
<feature type="domain" description="Tr-type G" evidence="11">
    <location>
        <begin position="476"/>
        <end position="648"/>
    </location>
</feature>
<evidence type="ECO:0000256" key="8">
    <source>
        <dbReference type="HAMAP-Rule" id="MF_00100"/>
    </source>
</evidence>
<dbReference type="SUPFAM" id="SSF50447">
    <property type="entry name" value="Translation proteins"/>
    <property type="match status" value="2"/>
</dbReference>
<evidence type="ECO:0000256" key="4">
    <source>
        <dbReference type="ARBA" id="ARBA00022741"/>
    </source>
</evidence>
<organism evidence="12 13">
    <name type="scientific">Nocardioides aurantiacus</name>
    <dbReference type="NCBI Taxonomy" id="86796"/>
    <lineage>
        <taxon>Bacteria</taxon>
        <taxon>Bacillati</taxon>
        <taxon>Actinomycetota</taxon>
        <taxon>Actinomycetes</taxon>
        <taxon>Propionibacteriales</taxon>
        <taxon>Nocardioidaceae</taxon>
        <taxon>Nocardioides</taxon>
    </lineage>
</organism>
<comment type="subcellular location">
    <subcellularLocation>
        <location evidence="8">Cytoplasm</location>
    </subcellularLocation>
</comment>
<dbReference type="InterPro" id="IPR006847">
    <property type="entry name" value="IF2_N"/>
</dbReference>
<dbReference type="Gene3D" id="3.40.50.10050">
    <property type="entry name" value="Translation initiation factor IF- 2, domain 3"/>
    <property type="match status" value="1"/>
</dbReference>
<dbReference type="Gene3D" id="1.10.10.2480">
    <property type="match status" value="1"/>
</dbReference>
<dbReference type="InterPro" id="IPR015760">
    <property type="entry name" value="TIF_IF2"/>
</dbReference>
<dbReference type="InterPro" id="IPR023115">
    <property type="entry name" value="TIF_IF2_dom3"/>
</dbReference>